<organism evidence="1">
    <name type="scientific">marine sediment metagenome</name>
    <dbReference type="NCBI Taxonomy" id="412755"/>
    <lineage>
        <taxon>unclassified sequences</taxon>
        <taxon>metagenomes</taxon>
        <taxon>ecological metagenomes</taxon>
    </lineage>
</organism>
<reference evidence="1" key="1">
    <citation type="journal article" date="2014" name="Front. Microbiol.">
        <title>High frequency of phylogenetically diverse reductive dehalogenase-homologous genes in deep subseafloor sedimentary metagenomes.</title>
        <authorList>
            <person name="Kawai M."/>
            <person name="Futagami T."/>
            <person name="Toyoda A."/>
            <person name="Takaki Y."/>
            <person name="Nishi S."/>
            <person name="Hori S."/>
            <person name="Arai W."/>
            <person name="Tsubouchi T."/>
            <person name="Morono Y."/>
            <person name="Uchiyama I."/>
            <person name="Ito T."/>
            <person name="Fujiyama A."/>
            <person name="Inagaki F."/>
            <person name="Takami H."/>
        </authorList>
    </citation>
    <scope>NUCLEOTIDE SEQUENCE</scope>
    <source>
        <strain evidence="1">Expedition CK06-06</strain>
    </source>
</reference>
<proteinExistence type="predicted"/>
<accession>X1H196</accession>
<dbReference type="EMBL" id="BARU01022807">
    <property type="protein sequence ID" value="GAH47629.1"/>
    <property type="molecule type" value="Genomic_DNA"/>
</dbReference>
<name>X1H196_9ZZZZ</name>
<comment type="caution">
    <text evidence="1">The sequence shown here is derived from an EMBL/GenBank/DDBJ whole genome shotgun (WGS) entry which is preliminary data.</text>
</comment>
<dbReference type="AlphaFoldDB" id="X1H196"/>
<gene>
    <name evidence="1" type="ORF">S03H2_37099</name>
</gene>
<protein>
    <submittedName>
        <fullName evidence="1">Uncharacterized protein</fullName>
    </submittedName>
</protein>
<evidence type="ECO:0000313" key="1">
    <source>
        <dbReference type="EMBL" id="GAH47629.1"/>
    </source>
</evidence>
<sequence length="89" mass="10565">MPFDDFWRDVKDELQEEQTIRNWTMDNGYFGRGDFGAIAKGIYIKCYPPEAEKPQKVPGSDFQFMYENTEKNRREKKVLRGCLESLFTI</sequence>